<dbReference type="RefSeq" id="WP_135057083.1">
    <property type="nucleotide sequence ID" value="NZ_JADGLC010000016.1"/>
</dbReference>
<gene>
    <name evidence="1" type="ORF">E4T80_08060</name>
</gene>
<dbReference type="Proteomes" id="UP000297396">
    <property type="component" value="Unassembled WGS sequence"/>
</dbReference>
<name>A0A4Y9JXI8_9PAST</name>
<evidence type="ECO:0000313" key="2">
    <source>
        <dbReference type="Proteomes" id="UP000297396"/>
    </source>
</evidence>
<accession>A0A4Y9JXI8</accession>
<dbReference type="Gene3D" id="3.10.450.40">
    <property type="match status" value="1"/>
</dbReference>
<dbReference type="EMBL" id="SPPA01000016">
    <property type="protein sequence ID" value="TFV09669.1"/>
    <property type="molecule type" value="Genomic_DNA"/>
</dbReference>
<evidence type="ECO:0000313" key="1">
    <source>
        <dbReference type="EMBL" id="TFV09669.1"/>
    </source>
</evidence>
<dbReference type="AlphaFoldDB" id="A0A4Y9JXI8"/>
<comment type="caution">
    <text evidence="1">The sequence shown here is derived from an EMBL/GenBank/DDBJ whole genome shotgun (WGS) entry which is preliminary data.</text>
</comment>
<organism evidence="1 2">
    <name type="scientific">Muribacter muris</name>
    <dbReference type="NCBI Taxonomy" id="67855"/>
    <lineage>
        <taxon>Bacteria</taxon>
        <taxon>Pseudomonadati</taxon>
        <taxon>Pseudomonadota</taxon>
        <taxon>Gammaproteobacteria</taxon>
        <taxon>Pasteurellales</taxon>
        <taxon>Pasteurellaceae</taxon>
        <taxon>Muribacter</taxon>
    </lineage>
</organism>
<protein>
    <submittedName>
        <fullName evidence="1">Uncharacterized protein</fullName>
    </submittedName>
</protein>
<proteinExistence type="predicted"/>
<dbReference type="OrthoDB" id="6647197at2"/>
<reference evidence="1 2" key="1">
    <citation type="submission" date="2019-03" db="EMBL/GenBank/DDBJ databases">
        <title>Diversity of the mouse oral microbiome.</title>
        <authorList>
            <person name="Joseph S."/>
            <person name="Aduse-Opoku J."/>
            <person name="Curtis M."/>
            <person name="Wade W."/>
            <person name="Hashim A."/>
        </authorList>
    </citation>
    <scope>NUCLEOTIDE SEQUENCE [LARGE SCALE GENOMIC DNA]</scope>
    <source>
        <strain evidence="1 2">WT12</strain>
    </source>
</reference>
<sequence>MAKPCYLKTRNVTFKTKKAFKEHLQSILHKAKSSEDKRVSDPDDIQDLIDYLENYHNDREILSDEYNLENCEFYVDKSPDFGECLWLADKDNKEKCRHFSVTKFGNPSTPLQNLVECLGFLIINIKRDFRKKLAKEEAKEFDEYNLWHKSPTRKEIVLEFVQLNNLISELDKIVSPNGLNNNVPFLMPEYEYLEEKFINFYIEKKGSEQLKYELKRVKTNQ</sequence>